<evidence type="ECO:0000256" key="7">
    <source>
        <dbReference type="ARBA" id="ARBA00047364"/>
    </source>
</evidence>
<evidence type="ECO:0000256" key="5">
    <source>
        <dbReference type="ARBA" id="ARBA00023146"/>
    </source>
</evidence>
<comment type="similarity">
    <text evidence="8">Belongs to the class-I aminoacyl-tRNA synthetase family.</text>
</comment>
<dbReference type="InterPro" id="IPR001412">
    <property type="entry name" value="aa-tRNA-synth_I_CS"/>
</dbReference>
<comment type="catalytic activity">
    <reaction evidence="7">
        <text>tRNA(Met) + L-methionine + ATP = L-methionyl-tRNA(Met) + AMP + diphosphate</text>
        <dbReference type="Rhea" id="RHEA:13481"/>
        <dbReference type="Rhea" id="RHEA-COMP:9667"/>
        <dbReference type="Rhea" id="RHEA-COMP:9698"/>
        <dbReference type="ChEBI" id="CHEBI:30616"/>
        <dbReference type="ChEBI" id="CHEBI:33019"/>
        <dbReference type="ChEBI" id="CHEBI:57844"/>
        <dbReference type="ChEBI" id="CHEBI:78442"/>
        <dbReference type="ChEBI" id="CHEBI:78530"/>
        <dbReference type="ChEBI" id="CHEBI:456215"/>
        <dbReference type="EC" id="6.1.1.10"/>
    </reaction>
</comment>
<dbReference type="PROSITE" id="PS00178">
    <property type="entry name" value="AA_TRNA_LIGASE_I"/>
    <property type="match status" value="1"/>
</dbReference>
<evidence type="ECO:0000259" key="9">
    <source>
        <dbReference type="Pfam" id="PF09334"/>
    </source>
</evidence>
<dbReference type="GO" id="GO:0006431">
    <property type="term" value="P:methionyl-tRNA aminoacylation"/>
    <property type="evidence" value="ECO:0007669"/>
    <property type="project" value="InterPro"/>
</dbReference>
<evidence type="ECO:0000313" key="11">
    <source>
        <dbReference type="Proteomes" id="UP000037023"/>
    </source>
</evidence>
<dbReference type="Pfam" id="PF09334">
    <property type="entry name" value="tRNA-synt_1g"/>
    <property type="match status" value="1"/>
</dbReference>
<comment type="caution">
    <text evidence="10">The sequence shown here is derived from an EMBL/GenBank/DDBJ whole genome shotgun (WGS) entry which is preliminary data.</text>
</comment>
<dbReference type="Gene3D" id="3.40.50.620">
    <property type="entry name" value="HUPs"/>
    <property type="match status" value="1"/>
</dbReference>
<dbReference type="PANTHER" id="PTHR45765:SF1">
    <property type="entry name" value="METHIONINE--TRNA LIGASE, CYTOPLASMIC"/>
    <property type="match status" value="1"/>
</dbReference>
<dbReference type="GO" id="GO:0005524">
    <property type="term" value="F:ATP binding"/>
    <property type="evidence" value="ECO:0007669"/>
    <property type="project" value="UniProtKB-KW"/>
</dbReference>
<dbReference type="InterPro" id="IPR014729">
    <property type="entry name" value="Rossmann-like_a/b/a_fold"/>
</dbReference>
<dbReference type="InterPro" id="IPR015413">
    <property type="entry name" value="Methionyl/Leucyl_tRNA_Synth"/>
</dbReference>
<accession>A0A0L8J0H7</accession>
<feature type="domain" description="Methionyl/Leucyl tRNA synthetase" evidence="9">
    <location>
        <begin position="16"/>
        <end position="377"/>
    </location>
</feature>
<evidence type="ECO:0000256" key="4">
    <source>
        <dbReference type="ARBA" id="ARBA00022917"/>
    </source>
</evidence>
<evidence type="ECO:0000256" key="8">
    <source>
        <dbReference type="RuleBase" id="RU363039"/>
    </source>
</evidence>
<evidence type="ECO:0000313" key="10">
    <source>
        <dbReference type="EMBL" id="KOG07155.1"/>
    </source>
</evidence>
<dbReference type="GO" id="GO:0004825">
    <property type="term" value="F:methionine-tRNA ligase activity"/>
    <property type="evidence" value="ECO:0007669"/>
    <property type="project" value="UniProtKB-EC"/>
</dbReference>
<keyword evidence="5 8" id="KW-0030">Aminoacyl-tRNA synthetase</keyword>
<evidence type="ECO:0000256" key="1">
    <source>
        <dbReference type="ARBA" id="ARBA00022598"/>
    </source>
</evidence>
<dbReference type="SUPFAM" id="SSF52374">
    <property type="entry name" value="Nucleotidylyl transferase"/>
    <property type="match status" value="1"/>
</dbReference>
<dbReference type="PATRIC" id="fig|1938.6.peg.8778"/>
<keyword evidence="2 8" id="KW-0547">Nucleotide-binding</keyword>
<dbReference type="Proteomes" id="UP000037023">
    <property type="component" value="Unassembled WGS sequence"/>
</dbReference>
<dbReference type="GO" id="GO:0005829">
    <property type="term" value="C:cytosol"/>
    <property type="evidence" value="ECO:0007669"/>
    <property type="project" value="TreeGrafter"/>
</dbReference>
<dbReference type="PANTHER" id="PTHR45765">
    <property type="entry name" value="METHIONINE--TRNA LIGASE"/>
    <property type="match status" value="1"/>
</dbReference>
<gene>
    <name evidence="10" type="ORF">ADK34_40770</name>
</gene>
<dbReference type="PRINTS" id="PR01041">
    <property type="entry name" value="TRNASYNTHMET"/>
</dbReference>
<evidence type="ECO:0000256" key="6">
    <source>
        <dbReference type="ARBA" id="ARBA00030904"/>
    </source>
</evidence>
<reference evidence="10 11" key="1">
    <citation type="submission" date="2015-06" db="EMBL/GenBank/DDBJ databases">
        <authorList>
            <person name="Hoefler B.C."/>
            <person name="Straight P.D."/>
        </authorList>
    </citation>
    <scope>NUCLEOTIDE SEQUENCE [LARGE SCALE GENOMIC DNA]</scope>
    <source>
        <strain evidence="10 11">NRRL 3427</strain>
    </source>
</reference>
<dbReference type="RefSeq" id="WP_033202848.1">
    <property type="nucleotide sequence ID" value="NZ_LGUP01000417.1"/>
</dbReference>
<dbReference type="AlphaFoldDB" id="A0A0L8J0H7"/>
<dbReference type="InterPro" id="IPR023458">
    <property type="entry name" value="Met-tRNA_ligase_1"/>
</dbReference>
<evidence type="ECO:0000256" key="2">
    <source>
        <dbReference type="ARBA" id="ARBA00022741"/>
    </source>
</evidence>
<keyword evidence="3 8" id="KW-0067">ATP-binding</keyword>
<dbReference type="Gene3D" id="2.20.28.20">
    <property type="entry name" value="Methionyl-tRNA synthetase, Zn-domain"/>
    <property type="match status" value="1"/>
</dbReference>
<dbReference type="InterPro" id="IPR029038">
    <property type="entry name" value="MetRS_Zn"/>
</dbReference>
<keyword evidence="4 8" id="KW-0648">Protein biosynthesis</keyword>
<dbReference type="InterPro" id="IPR033911">
    <property type="entry name" value="MetRS_core"/>
</dbReference>
<keyword evidence="1 8" id="KW-0436">Ligase</keyword>
<dbReference type="EMBL" id="LGUP01000417">
    <property type="protein sequence ID" value="KOG07155.1"/>
    <property type="molecule type" value="Genomic_DNA"/>
</dbReference>
<dbReference type="OrthoDB" id="9810191at2"/>
<name>A0A0L8J0H7_STRVR</name>
<organism evidence="10 11">
    <name type="scientific">Streptomyces viridochromogenes</name>
    <dbReference type="NCBI Taxonomy" id="1938"/>
    <lineage>
        <taxon>Bacteria</taxon>
        <taxon>Bacillati</taxon>
        <taxon>Actinomycetota</taxon>
        <taxon>Actinomycetes</taxon>
        <taxon>Kitasatosporales</taxon>
        <taxon>Streptomycetaceae</taxon>
        <taxon>Streptomyces</taxon>
    </lineage>
</organism>
<evidence type="ECO:0000256" key="3">
    <source>
        <dbReference type="ARBA" id="ARBA00022840"/>
    </source>
</evidence>
<sequence>MSDNVTNETTRTAQWITATPPTPNGDLHIGHLAGPYLAGDVLRRFLAAEGDGPVHYTTGLDDHQSYVPVRGINDGGRKGEEVADGYGASIESVWSRAGAEFDAIVRPRRDLGYQSAVQEFFQRLYDAGHIVARTTPLPYCTGCERWLYEAYLKGDCPHCGSGSNGNACEPCGRPNDCADLANPVCTGCGATPELRDCERLYFPLAPWEQQLADFWDQVDMPPHLRSLCEWMRAEGLPEIAVSHPSEWGVPVPVAGFTEQRIYVWFEMAPGYLLEWAGAGGTGPAPAPVQFFGFDNGYFHALLFPAAFRAYDPEVALPRAFVVNEFYRLEGLKFSTSRRHAIWAHEELARTSADVLRYHVLADRPNGRQTSFSSAALEVSRARLADRWDGWLGRLLAAVAEESDGVAPAEAPRGPEWERLRARLAGTVGQLRDAYGIEGYDARRAIALLDEIVGLAEDFGYVTGFERERPAGGPAYRAALAAQLAVAAALSAWAAPALPYGSARLAGLLALAPEPRRVDVDALAPLAPGTPVASWPGAVFSA</sequence>
<protein>
    <recommendedName>
        <fullName evidence="6">Methionyl-tRNA synthetase</fullName>
    </recommendedName>
</protein>
<proteinExistence type="inferred from homology"/>